<evidence type="ECO:0000313" key="1">
    <source>
        <dbReference type="EMBL" id="TWT21652.1"/>
    </source>
</evidence>
<protein>
    <submittedName>
        <fullName evidence="1">P27 family phage terminase small subunit</fullName>
    </submittedName>
</protein>
<keyword evidence="2" id="KW-1185">Reference proteome</keyword>
<sequence length="106" mass="11859">MAKRQPRDTLPTHIAQWRDQVRRDYGIEDAPGLILLEQAALALHRAEQARELLAKDGLVTRDRFDQPKPHPAAVIARDAEASFRAALRDLQLDVEPARPVGRPPGV</sequence>
<evidence type="ECO:0000313" key="2">
    <source>
        <dbReference type="Proteomes" id="UP000315949"/>
    </source>
</evidence>
<name>A0A5C5U838_9GAMM</name>
<dbReference type="AlphaFoldDB" id="A0A5C5U838"/>
<accession>A0A5C5U838</accession>
<organism evidence="1 2">
    <name type="scientific">Luteimonas wenzhouensis</name>
    <dbReference type="NCBI Taxonomy" id="2599615"/>
    <lineage>
        <taxon>Bacteria</taxon>
        <taxon>Pseudomonadati</taxon>
        <taxon>Pseudomonadota</taxon>
        <taxon>Gammaproteobacteria</taxon>
        <taxon>Lysobacterales</taxon>
        <taxon>Lysobacteraceae</taxon>
        <taxon>Luteimonas</taxon>
    </lineage>
</organism>
<dbReference type="OrthoDB" id="7595322at2"/>
<proteinExistence type="predicted"/>
<comment type="caution">
    <text evidence="1">The sequence shown here is derived from an EMBL/GenBank/DDBJ whole genome shotgun (WGS) entry which is preliminary data.</text>
</comment>
<dbReference type="EMBL" id="VOHE01000001">
    <property type="protein sequence ID" value="TWT21652.1"/>
    <property type="molecule type" value="Genomic_DNA"/>
</dbReference>
<reference evidence="1 2" key="1">
    <citation type="submission" date="2019-07" db="EMBL/GenBank/DDBJ databases">
        <title>Luteimonas sp. YD-1 nov., isolated from acidic soil.</title>
        <authorList>
            <person name="Zhou J."/>
        </authorList>
    </citation>
    <scope>NUCLEOTIDE SEQUENCE [LARGE SCALE GENOMIC DNA]</scope>
    <source>
        <strain evidence="1 2">YD-1</strain>
    </source>
</reference>
<dbReference type="RefSeq" id="WP_146309756.1">
    <property type="nucleotide sequence ID" value="NZ_VOHE01000001.1"/>
</dbReference>
<dbReference type="Proteomes" id="UP000315949">
    <property type="component" value="Unassembled WGS sequence"/>
</dbReference>
<gene>
    <name evidence="1" type="ORF">FQY79_00495</name>
</gene>